<evidence type="ECO:0000313" key="2">
    <source>
        <dbReference type="Proteomes" id="UP000011096"/>
    </source>
</evidence>
<evidence type="ECO:0000313" key="1">
    <source>
        <dbReference type="EMBL" id="KAF4482197.1"/>
    </source>
</evidence>
<dbReference type="Proteomes" id="UP000011096">
    <property type="component" value="Unassembled WGS sequence"/>
</dbReference>
<accession>A0A7J6IY47</accession>
<name>A0A7J6IY47_COLFN</name>
<dbReference type="GeneID" id="90980036"/>
<reference evidence="1 2" key="2">
    <citation type="submission" date="2020-04" db="EMBL/GenBank/DDBJ databases">
        <title>Genome sequencing and assembly of multiple isolates from the Colletotrichum gloeosporioides species complex.</title>
        <authorList>
            <person name="Gan P."/>
            <person name="Shirasu K."/>
        </authorList>
    </citation>
    <scope>NUCLEOTIDE SEQUENCE [LARGE SCALE GENOMIC DNA]</scope>
    <source>
        <strain evidence="1 2">Nara gc5</strain>
    </source>
</reference>
<dbReference type="AlphaFoldDB" id="A0A7J6IY47"/>
<dbReference type="EMBL" id="ANPB02000005">
    <property type="protein sequence ID" value="KAF4482197.1"/>
    <property type="molecule type" value="Genomic_DNA"/>
</dbReference>
<dbReference type="RefSeq" id="XP_066008391.1">
    <property type="nucleotide sequence ID" value="XM_066152173.1"/>
</dbReference>
<proteinExistence type="predicted"/>
<reference evidence="1 2" key="1">
    <citation type="submission" date="2012-08" db="EMBL/GenBank/DDBJ databases">
        <authorList>
            <person name="Gan P.H.P."/>
            <person name="Ikeda K."/>
            <person name="Irieda H."/>
            <person name="Narusaka M."/>
            <person name="O'Connell R.J."/>
            <person name="Narusaka Y."/>
            <person name="Takano Y."/>
            <person name="Kubo Y."/>
            <person name="Shirasu K."/>
        </authorList>
    </citation>
    <scope>NUCLEOTIDE SEQUENCE [LARGE SCALE GENOMIC DNA]</scope>
    <source>
        <strain evidence="1 2">Nara gc5</strain>
    </source>
</reference>
<protein>
    <submittedName>
        <fullName evidence="1">Uncharacterized protein</fullName>
    </submittedName>
</protein>
<sequence length="77" mass="8665">MPKDDVRPDRKNRRPSACAWPARYPQQLIAGTEQRIPTYLAGPAYLVWRYPPVAVTCLAGATPWRSSLNMHVSVLDS</sequence>
<gene>
    <name evidence="1" type="ORF">CGGC5_v009469</name>
</gene>
<comment type="caution">
    <text evidence="1">The sequence shown here is derived from an EMBL/GenBank/DDBJ whole genome shotgun (WGS) entry which is preliminary data.</text>
</comment>
<dbReference type="InParanoid" id="A0A7J6IY47"/>
<organism evidence="1 2">
    <name type="scientific">Colletotrichum fructicola (strain Nara gc5)</name>
    <name type="common">Anthracnose fungus</name>
    <name type="synonym">Colletotrichum gloeosporioides (strain Nara gc5)</name>
    <dbReference type="NCBI Taxonomy" id="1213859"/>
    <lineage>
        <taxon>Eukaryota</taxon>
        <taxon>Fungi</taxon>
        <taxon>Dikarya</taxon>
        <taxon>Ascomycota</taxon>
        <taxon>Pezizomycotina</taxon>
        <taxon>Sordariomycetes</taxon>
        <taxon>Hypocreomycetidae</taxon>
        <taxon>Glomerellales</taxon>
        <taxon>Glomerellaceae</taxon>
        <taxon>Colletotrichum</taxon>
        <taxon>Colletotrichum gloeosporioides species complex</taxon>
    </lineage>
</organism>
<keyword evidence="2" id="KW-1185">Reference proteome</keyword>